<evidence type="ECO:0000256" key="1">
    <source>
        <dbReference type="SAM" id="MobiDB-lite"/>
    </source>
</evidence>
<proteinExistence type="predicted"/>
<feature type="region of interest" description="Disordered" evidence="1">
    <location>
        <begin position="39"/>
        <end position="66"/>
    </location>
</feature>
<dbReference type="AlphaFoldDB" id="A0A443IAC4"/>
<dbReference type="Proteomes" id="UP000288794">
    <property type="component" value="Unassembled WGS sequence"/>
</dbReference>
<evidence type="ECO:0000313" key="2">
    <source>
        <dbReference type="EMBL" id="RWR00866.1"/>
    </source>
</evidence>
<keyword evidence="3" id="KW-1185">Reference proteome</keyword>
<gene>
    <name evidence="2" type="ORF">ED28_15535</name>
</gene>
<accession>A0A443IAC4</accession>
<dbReference type="EMBL" id="JMEE01000044">
    <property type="protein sequence ID" value="RWR00866.1"/>
    <property type="molecule type" value="Genomic_DNA"/>
</dbReference>
<protein>
    <submittedName>
        <fullName evidence="2">Uncharacterized protein</fullName>
    </submittedName>
</protein>
<sequence>MAHADLPLSSEVDKAKMREKWSLLDYWSQCVFGRGFLTPYDRDTASDYKTPRIKKPAQAPALLKAD</sequence>
<name>A0A443IAC4_9GAMM</name>
<evidence type="ECO:0000313" key="3">
    <source>
        <dbReference type="Proteomes" id="UP000288794"/>
    </source>
</evidence>
<feature type="compositionally biased region" description="Low complexity" evidence="1">
    <location>
        <begin position="56"/>
        <end position="66"/>
    </location>
</feature>
<comment type="caution">
    <text evidence="2">The sequence shown here is derived from an EMBL/GenBank/DDBJ whole genome shotgun (WGS) entry which is preliminary data.</text>
</comment>
<feature type="compositionally biased region" description="Basic and acidic residues" evidence="1">
    <location>
        <begin position="40"/>
        <end position="50"/>
    </location>
</feature>
<reference evidence="2 3" key="1">
    <citation type="submission" date="2014-04" db="EMBL/GenBank/DDBJ databases">
        <title>Draft genome sequence of Pantoea beijingensis strain LMG 27579, an emerging pathogen to Pleurotus eryngii with potential industrial application.</title>
        <authorList>
            <person name="Xu F."/>
            <person name="Liu Y."/>
            <person name="Wang S."/>
            <person name="Yin Y."/>
            <person name="Ma Y."/>
            <person name="Zhao S."/>
            <person name="Rong C."/>
        </authorList>
    </citation>
    <scope>NUCLEOTIDE SEQUENCE [LARGE SCALE GENOMIC DNA]</scope>
    <source>
        <strain evidence="2 3">LMG 27579</strain>
    </source>
</reference>
<organism evidence="2 3">
    <name type="scientific">[Pantoea] beijingensis</name>
    <dbReference type="NCBI Taxonomy" id="1324864"/>
    <lineage>
        <taxon>Bacteria</taxon>
        <taxon>Pseudomonadati</taxon>
        <taxon>Pseudomonadota</taxon>
        <taxon>Gammaproteobacteria</taxon>
        <taxon>Enterobacterales</taxon>
        <taxon>Erwiniaceae</taxon>
        <taxon>Erwinia</taxon>
    </lineage>
</organism>